<evidence type="ECO:0000256" key="2">
    <source>
        <dbReference type="ARBA" id="ARBA00008807"/>
    </source>
</evidence>
<keyword evidence="3" id="KW-0813">Transport</keyword>
<evidence type="ECO:0008006" key="12">
    <source>
        <dbReference type="Google" id="ProtNLM"/>
    </source>
</evidence>
<dbReference type="Proteomes" id="UP001521785">
    <property type="component" value="Unassembled WGS sequence"/>
</dbReference>
<evidence type="ECO:0000256" key="1">
    <source>
        <dbReference type="ARBA" id="ARBA00004141"/>
    </source>
</evidence>
<protein>
    <recommendedName>
        <fullName evidence="12">OPT family small oligopeptide transporter</fullName>
    </recommendedName>
</protein>
<keyword evidence="11" id="KW-1185">Reference proteome</keyword>
<keyword evidence="6" id="KW-0653">Protein transport</keyword>
<evidence type="ECO:0000256" key="4">
    <source>
        <dbReference type="ARBA" id="ARBA00022692"/>
    </source>
</evidence>
<reference evidence="10 11" key="1">
    <citation type="submission" date="2024-02" db="EMBL/GenBank/DDBJ databases">
        <title>De novo assembly and annotation of 12 fungi associated with fruit tree decline syndrome in Ontario, Canada.</title>
        <authorList>
            <person name="Sulman M."/>
            <person name="Ellouze W."/>
            <person name="Ilyukhin E."/>
        </authorList>
    </citation>
    <scope>NUCLEOTIDE SEQUENCE [LARGE SCALE GENOMIC DNA]</scope>
    <source>
        <strain evidence="10 11">M42-189</strain>
    </source>
</reference>
<dbReference type="NCBIfam" id="TIGR00728">
    <property type="entry name" value="OPT_sfam"/>
    <property type="match status" value="1"/>
</dbReference>
<evidence type="ECO:0000313" key="10">
    <source>
        <dbReference type="EMBL" id="KAL1592862.1"/>
    </source>
</evidence>
<feature type="transmembrane region" description="Helical" evidence="9">
    <location>
        <begin position="193"/>
        <end position="216"/>
    </location>
</feature>
<evidence type="ECO:0000256" key="6">
    <source>
        <dbReference type="ARBA" id="ARBA00022927"/>
    </source>
</evidence>
<feature type="transmembrane region" description="Helical" evidence="9">
    <location>
        <begin position="114"/>
        <end position="134"/>
    </location>
</feature>
<comment type="similarity">
    <text evidence="2">Belongs to the oligopeptide OPT transporter family.</text>
</comment>
<evidence type="ECO:0000256" key="3">
    <source>
        <dbReference type="ARBA" id="ARBA00022448"/>
    </source>
</evidence>
<proteinExistence type="inferred from homology"/>
<keyword evidence="4 9" id="KW-0812">Transmembrane</keyword>
<dbReference type="PANTHER" id="PTHR22601">
    <property type="entry name" value="ISP4 LIKE PROTEIN"/>
    <property type="match status" value="1"/>
</dbReference>
<accession>A0ABR3QL30</accession>
<feature type="transmembrane region" description="Helical" evidence="9">
    <location>
        <begin position="41"/>
        <end position="60"/>
    </location>
</feature>
<evidence type="ECO:0000256" key="7">
    <source>
        <dbReference type="ARBA" id="ARBA00022989"/>
    </source>
</evidence>
<comment type="caution">
    <text evidence="10">The sequence shown here is derived from an EMBL/GenBank/DDBJ whole genome shotgun (WGS) entry which is preliminary data.</text>
</comment>
<evidence type="ECO:0000256" key="5">
    <source>
        <dbReference type="ARBA" id="ARBA00022856"/>
    </source>
</evidence>
<keyword evidence="8 9" id="KW-0472">Membrane</keyword>
<organism evidence="10 11">
    <name type="scientific">Paraconiothyrium brasiliense</name>
    <dbReference type="NCBI Taxonomy" id="300254"/>
    <lineage>
        <taxon>Eukaryota</taxon>
        <taxon>Fungi</taxon>
        <taxon>Dikarya</taxon>
        <taxon>Ascomycota</taxon>
        <taxon>Pezizomycotina</taxon>
        <taxon>Dothideomycetes</taxon>
        <taxon>Pleosporomycetidae</taxon>
        <taxon>Pleosporales</taxon>
        <taxon>Massarineae</taxon>
        <taxon>Didymosphaeriaceae</taxon>
        <taxon>Paraconiothyrium</taxon>
    </lineage>
</organism>
<keyword evidence="5" id="KW-0571">Peptide transport</keyword>
<dbReference type="Pfam" id="PF03169">
    <property type="entry name" value="OPT"/>
    <property type="match status" value="1"/>
</dbReference>
<evidence type="ECO:0000313" key="11">
    <source>
        <dbReference type="Proteomes" id="UP001521785"/>
    </source>
</evidence>
<evidence type="ECO:0000256" key="9">
    <source>
        <dbReference type="SAM" id="Phobius"/>
    </source>
</evidence>
<sequence>MVVNQLFGGYTGLSLIPITFDWTYVSSYLSDPLLAPAHAHINTLIGLVVFVIITTLGISFTNTWYGDYLPINTSTTFDNTQAAYNVTNILGPNFTFDLAKYKEYSPMFLAPTLALNYGLSFAALTAAVVHTIVFHRKEIWYRFKASRNQEPDIHMKLMQKYAPCPDWWYGVLFAISVAFGLATILAYDSQIPWWAYFVSLIVALIFIIPTCMIYGITNIMLSLNIISPFLAGYMIPGKPIGVMIFKVYSTITLGQAQLFSADLKLAHYMKVPPKTAFTAQLVATVWASFVQIAVMNWTLGKYVLHTHIYK</sequence>
<keyword evidence="7 9" id="KW-1133">Transmembrane helix</keyword>
<comment type="subcellular location">
    <subcellularLocation>
        <location evidence="1">Membrane</location>
        <topology evidence="1">Multi-pass membrane protein</topology>
    </subcellularLocation>
</comment>
<evidence type="ECO:0000256" key="8">
    <source>
        <dbReference type="ARBA" id="ARBA00023136"/>
    </source>
</evidence>
<name>A0ABR3QL30_9PLEO</name>
<dbReference type="InterPro" id="IPR004648">
    <property type="entry name" value="Oligpept_transpt"/>
</dbReference>
<dbReference type="InterPro" id="IPR004813">
    <property type="entry name" value="OPT"/>
</dbReference>
<dbReference type="EMBL" id="JAKJXO020000020">
    <property type="protein sequence ID" value="KAL1592862.1"/>
    <property type="molecule type" value="Genomic_DNA"/>
</dbReference>
<feature type="transmembrane region" description="Helical" evidence="9">
    <location>
        <begin position="167"/>
        <end position="187"/>
    </location>
</feature>
<gene>
    <name evidence="10" type="ORF">SLS60_011279</name>
</gene>